<dbReference type="Gene3D" id="1.20.1550.10">
    <property type="entry name" value="DsbB-like"/>
    <property type="match status" value="1"/>
</dbReference>
<dbReference type="InterPro" id="IPR022920">
    <property type="entry name" value="Disulphide_bond_form_DsbB"/>
</dbReference>
<dbReference type="InterPro" id="IPR003752">
    <property type="entry name" value="DiS_bond_form_DsbB/BdbC"/>
</dbReference>
<evidence type="ECO:0000256" key="4">
    <source>
        <dbReference type="ARBA" id="ARBA00022475"/>
    </source>
</evidence>
<comment type="caution">
    <text evidence="14">Lacks conserved residue(s) required for the propagation of feature annotation.</text>
</comment>
<evidence type="ECO:0000256" key="14">
    <source>
        <dbReference type="HAMAP-Rule" id="MF_00286"/>
    </source>
</evidence>
<feature type="topological domain" description="Periplasmic" evidence="14">
    <location>
        <begin position="26"/>
        <end position="43"/>
    </location>
</feature>
<feature type="topological domain" description="Cytoplasmic" evidence="14">
    <location>
        <begin position="161"/>
        <end position="164"/>
    </location>
</feature>
<dbReference type="GeneID" id="93352891"/>
<evidence type="ECO:0000256" key="5">
    <source>
        <dbReference type="ARBA" id="ARBA00022519"/>
    </source>
</evidence>
<keyword evidence="13 14" id="KW-0676">Redox-active center</keyword>
<evidence type="ECO:0000256" key="9">
    <source>
        <dbReference type="ARBA" id="ARBA00023002"/>
    </source>
</evidence>
<keyword evidence="10 14" id="KW-0472">Membrane</keyword>
<evidence type="ECO:0000256" key="12">
    <source>
        <dbReference type="ARBA" id="ARBA00023186"/>
    </source>
</evidence>
<dbReference type="EMBL" id="UGQW01000002">
    <property type="protein sequence ID" value="STZ68387.1"/>
    <property type="molecule type" value="Genomic_DNA"/>
</dbReference>
<evidence type="ECO:0000256" key="11">
    <source>
        <dbReference type="ARBA" id="ARBA00023157"/>
    </source>
</evidence>
<comment type="subcellular location">
    <subcellularLocation>
        <location evidence="1">Cell inner membrane</location>
        <topology evidence="1">Multi-pass membrane protein</topology>
    </subcellularLocation>
    <subcellularLocation>
        <location evidence="14">Cell membrane</location>
        <topology evidence="14">Multi-pass membrane protein</topology>
    </subcellularLocation>
</comment>
<keyword evidence="12 14" id="KW-0143">Chaperone</keyword>
<keyword evidence="4 14" id="KW-1003">Cell membrane</keyword>
<comment type="function">
    <text evidence="14">Required for disulfide bond formation in some periplasmic proteins. Acts by oxidizing the DsbA protein.</text>
</comment>
<proteinExistence type="inferred from homology"/>
<dbReference type="GO" id="GO:0005886">
    <property type="term" value="C:plasma membrane"/>
    <property type="evidence" value="ECO:0007669"/>
    <property type="project" value="UniProtKB-SubCell"/>
</dbReference>
<dbReference type="SUPFAM" id="SSF158442">
    <property type="entry name" value="DsbB-like"/>
    <property type="match status" value="1"/>
</dbReference>
<comment type="similarity">
    <text evidence="2 14">Belongs to the DsbB family.</text>
</comment>
<keyword evidence="11 14" id="KW-1015">Disulfide bond</keyword>
<dbReference type="PANTHER" id="PTHR36570">
    <property type="entry name" value="DISULFIDE BOND FORMATION PROTEIN B"/>
    <property type="match status" value="1"/>
</dbReference>
<feature type="disulfide bond" description="Redox-active" evidence="14">
    <location>
        <begin position="35"/>
        <end position="38"/>
    </location>
</feature>
<evidence type="ECO:0000256" key="3">
    <source>
        <dbReference type="ARBA" id="ARBA00022448"/>
    </source>
</evidence>
<dbReference type="InterPro" id="IPR050183">
    <property type="entry name" value="DsbB"/>
</dbReference>
<dbReference type="PANTHER" id="PTHR36570:SF3">
    <property type="entry name" value="DISULFIDE BOND FORMATION PROTEIN B"/>
    <property type="match status" value="1"/>
</dbReference>
<dbReference type="Pfam" id="PF02600">
    <property type="entry name" value="DsbB"/>
    <property type="match status" value="1"/>
</dbReference>
<name>A0A378TZQ2_NEIEL</name>
<sequence length="164" mass="18531">MKFTYRRTLLAVFLLGIVCTGGSFFAQYVMGLNPCPLCILQRVAVMSVMLVSGLCLLLPTVKRGGRIFAALLVSLPALWGLYTASYQIWLQSLPAGEQPSCGAPWTFRLKDWPLFDWWRFVVDGFGNCGVREYVMGVPLPVWSLMFFGSVLLIVWGMLFKLHRR</sequence>
<gene>
    <name evidence="14 16" type="primary">dsbB</name>
    <name evidence="16" type="ORF">NCTC10660_01905</name>
</gene>
<evidence type="ECO:0000313" key="16">
    <source>
        <dbReference type="EMBL" id="STZ68387.1"/>
    </source>
</evidence>
<accession>A0A378TZQ2</accession>
<evidence type="ECO:0000256" key="15">
    <source>
        <dbReference type="SAM" id="Phobius"/>
    </source>
</evidence>
<dbReference type="RefSeq" id="WP_074894781.1">
    <property type="nucleotide sequence ID" value="NZ_CP031252.1"/>
</dbReference>
<reference evidence="16 17" key="1">
    <citation type="submission" date="2018-06" db="EMBL/GenBank/DDBJ databases">
        <authorList>
            <consortium name="Pathogen Informatics"/>
            <person name="Doyle S."/>
        </authorList>
    </citation>
    <scope>NUCLEOTIDE SEQUENCE [LARGE SCALE GENOMIC DNA]</scope>
    <source>
        <strain evidence="16 17">NCTC10660</strain>
    </source>
</reference>
<evidence type="ECO:0000256" key="6">
    <source>
        <dbReference type="ARBA" id="ARBA00022692"/>
    </source>
</evidence>
<dbReference type="GO" id="GO:0009055">
    <property type="term" value="F:electron transfer activity"/>
    <property type="evidence" value="ECO:0007669"/>
    <property type="project" value="UniProtKB-UniRule"/>
</dbReference>
<dbReference type="HAMAP" id="MF_00286">
    <property type="entry name" value="DsbB"/>
    <property type="match status" value="1"/>
</dbReference>
<dbReference type="InterPro" id="IPR023380">
    <property type="entry name" value="DsbB-like_sf"/>
</dbReference>
<protein>
    <recommendedName>
        <fullName evidence="14">Disulfide bond formation protein B</fullName>
    </recommendedName>
    <alternativeName>
        <fullName evidence="14">Disulfide oxidoreductase</fullName>
    </alternativeName>
</protein>
<dbReference type="GO" id="GO:0006457">
    <property type="term" value="P:protein folding"/>
    <property type="evidence" value="ECO:0007669"/>
    <property type="project" value="InterPro"/>
</dbReference>
<dbReference type="GO" id="GO:0015035">
    <property type="term" value="F:protein-disulfide reductase activity"/>
    <property type="evidence" value="ECO:0007669"/>
    <property type="project" value="UniProtKB-UniRule"/>
</dbReference>
<keyword evidence="5" id="KW-0997">Cell inner membrane</keyword>
<keyword evidence="6 14" id="KW-0812">Transmembrane</keyword>
<organism evidence="16 17">
    <name type="scientific">Neisseria elongata</name>
    <dbReference type="NCBI Taxonomy" id="495"/>
    <lineage>
        <taxon>Bacteria</taxon>
        <taxon>Pseudomonadati</taxon>
        <taxon>Pseudomonadota</taxon>
        <taxon>Betaproteobacteria</taxon>
        <taxon>Neisseriales</taxon>
        <taxon>Neisseriaceae</taxon>
        <taxon>Neisseria</taxon>
    </lineage>
</organism>
<feature type="transmembrane region" description="Helical" evidence="15">
    <location>
        <begin position="41"/>
        <end position="61"/>
    </location>
</feature>
<dbReference type="AlphaFoldDB" id="A0A378TZQ2"/>
<evidence type="ECO:0000256" key="2">
    <source>
        <dbReference type="ARBA" id="ARBA00008823"/>
    </source>
</evidence>
<feature type="transmembrane region" description="Helical" evidence="15">
    <location>
        <begin position="68"/>
        <end position="89"/>
    </location>
</feature>
<evidence type="ECO:0000256" key="10">
    <source>
        <dbReference type="ARBA" id="ARBA00023136"/>
    </source>
</evidence>
<keyword evidence="3 14" id="KW-0813">Transport</keyword>
<evidence type="ECO:0000256" key="13">
    <source>
        <dbReference type="ARBA" id="ARBA00023284"/>
    </source>
</evidence>
<keyword evidence="8 14" id="KW-1133">Transmembrane helix</keyword>
<evidence type="ECO:0000256" key="7">
    <source>
        <dbReference type="ARBA" id="ARBA00022982"/>
    </source>
</evidence>
<feature type="topological domain" description="Cytoplasmic" evidence="14">
    <location>
        <begin position="1"/>
        <end position="8"/>
    </location>
</feature>
<evidence type="ECO:0000313" key="17">
    <source>
        <dbReference type="Proteomes" id="UP000254927"/>
    </source>
</evidence>
<keyword evidence="9 14" id="KW-0560">Oxidoreductase</keyword>
<keyword evidence="7 14" id="KW-0249">Electron transport</keyword>
<dbReference type="Proteomes" id="UP000254927">
    <property type="component" value="Unassembled WGS sequence"/>
</dbReference>
<evidence type="ECO:0000256" key="1">
    <source>
        <dbReference type="ARBA" id="ARBA00004429"/>
    </source>
</evidence>
<evidence type="ECO:0000256" key="8">
    <source>
        <dbReference type="ARBA" id="ARBA00022989"/>
    </source>
</evidence>
<feature type="transmembrane region" description="Helical" evidence="15">
    <location>
        <begin position="139"/>
        <end position="159"/>
    </location>
</feature>